<comment type="function">
    <text evidence="9 12">Required for accurate and efficient protein synthesis under certain stress conditions. May act as a fidelity factor of the translation reaction, by catalyzing a one-codon backward translocation of tRNAs on improperly translocated ribosomes. Back-translocation proceeds from a post-translocation (POST) complex to a pre-translocation (PRE) complex, thus giving elongation factor G a second chance to translocate the tRNAs correctly. Binds to ribosomes in a GTP-dependent manner.</text>
</comment>
<protein>
    <recommendedName>
        <fullName evidence="11 12">Elongation factor 4</fullName>
        <shortName evidence="12">EF-4</shortName>
        <ecNumber evidence="11 12">3.6.5.n1</ecNumber>
    </recommendedName>
    <alternativeName>
        <fullName evidence="12">Ribosomal back-translocase LepA</fullName>
    </alternativeName>
</protein>
<comment type="similarity">
    <text evidence="1 12">Belongs to the TRAFAC class translation factor GTPase superfamily. Classic translation factor GTPase family. LepA subfamily.</text>
</comment>
<dbReference type="AlphaFoldDB" id="A0A8D3X796"/>
<keyword evidence="2 12" id="KW-1003">Cell membrane</keyword>
<dbReference type="HAMAP" id="MF_00071">
    <property type="entry name" value="LepA"/>
    <property type="match status" value="1"/>
</dbReference>
<evidence type="ECO:0000256" key="3">
    <source>
        <dbReference type="ARBA" id="ARBA00022741"/>
    </source>
</evidence>
<dbReference type="Pfam" id="PF00009">
    <property type="entry name" value="GTP_EFTU"/>
    <property type="match status" value="1"/>
</dbReference>
<dbReference type="Proteomes" id="UP000012083">
    <property type="component" value="Chromosome"/>
</dbReference>
<evidence type="ECO:0000256" key="5">
    <source>
        <dbReference type="ARBA" id="ARBA00022917"/>
    </source>
</evidence>
<reference evidence="14 15" key="1">
    <citation type="journal article" date="2013" name="Genome Biol. Evol.">
        <title>The evolution of genomic instability in the obligate endosymbionts of whiteflies.</title>
        <authorList>
            <person name="Sloan D.B."/>
            <person name="Moran N.A."/>
        </authorList>
    </citation>
    <scope>NUCLEOTIDE SEQUENCE [LARGE SCALE GENOMIC DNA]</scope>
    <source>
        <strain evidence="14 15">TV</strain>
    </source>
</reference>
<evidence type="ECO:0000256" key="9">
    <source>
        <dbReference type="ARBA" id="ARBA00057626"/>
    </source>
</evidence>
<dbReference type="Gene3D" id="3.30.70.240">
    <property type="match status" value="1"/>
</dbReference>
<dbReference type="Pfam" id="PF03144">
    <property type="entry name" value="GTP_EFTU_D2"/>
    <property type="match status" value="1"/>
</dbReference>
<dbReference type="InterPro" id="IPR035654">
    <property type="entry name" value="LepA_IV"/>
</dbReference>
<evidence type="ECO:0000256" key="12">
    <source>
        <dbReference type="HAMAP-Rule" id="MF_00071"/>
    </source>
</evidence>
<evidence type="ECO:0000259" key="13">
    <source>
        <dbReference type="PROSITE" id="PS51722"/>
    </source>
</evidence>
<evidence type="ECO:0000256" key="8">
    <source>
        <dbReference type="ARBA" id="ARBA00050293"/>
    </source>
</evidence>
<name>A0A8D3X796_9GAMM</name>
<dbReference type="Pfam" id="PF00679">
    <property type="entry name" value="EFG_C"/>
    <property type="match status" value="1"/>
</dbReference>
<keyword evidence="6 12" id="KW-0342">GTP-binding</keyword>
<dbReference type="NCBIfam" id="TIGR00231">
    <property type="entry name" value="small_GTP"/>
    <property type="match status" value="1"/>
</dbReference>
<dbReference type="InterPro" id="IPR000795">
    <property type="entry name" value="T_Tr_GTP-bd_dom"/>
</dbReference>
<keyword evidence="7 12" id="KW-0472">Membrane</keyword>
<dbReference type="FunFam" id="3.30.70.240:FF:000007">
    <property type="entry name" value="Translation factor GUF1, mitochondrial"/>
    <property type="match status" value="1"/>
</dbReference>
<sequence length="605" mass="69149">MLITPKYIRNFSIIAHINHGKSTLADRFIQICGGLYKRDFKDQCLDSMDIERERGITIKSQAVTLLYKSKKGKKYRFNLIDTPGHVDFTYEVSRSLYASEGALLIIDASQGIESQSLTNFYTAFKRGLKIIPVVNKIDLPQSNPKHTIENIEKLFNIKSSKVCCISSKVGLGINILLEKLITYIHAPKGDPYKPLQALIIDSWFKNYLGVISLIRIFDGTIKKGDKIIIKSTGRSWYINTLGFFTPKRYLTCKLSAGEVGFIVAGIKDIHGAPVGDTITHANTNNVPFISGFKKIKSKLFAGLYPVNIKDYKHFSNAIEKLALNDASLNYIPENSNIYGCGFRIGFLGHLHLEIVKERIEREYGINLIITLPTVEYKIKFKTGKIEYIYDPSKIPENSKLFKIYEPIVLAIIIVPKEYVGKVIKECMKYRVKQIDMVLIKNYMKLIYELPMAEVITNFFNRLKSVSKGYASLDYEFYRFKKSKLVRLDILINNNRIEAFTRIVPFDKAYKQGKSFLEKIKILLSKQLFDIKINAVIGNKIIAKSTIKALRKNVTAKCYGGDITRKKKLIEKQKEGKKRMKKTGIIEINKNILFSLLNQNIFEKGK</sequence>
<dbReference type="InterPro" id="IPR031157">
    <property type="entry name" value="G_TR_CS"/>
</dbReference>
<dbReference type="NCBIfam" id="TIGR01393">
    <property type="entry name" value="lepA"/>
    <property type="match status" value="1"/>
</dbReference>
<dbReference type="FunFam" id="3.40.50.300:FF:000078">
    <property type="entry name" value="Elongation factor 4"/>
    <property type="match status" value="1"/>
</dbReference>
<dbReference type="InterPro" id="IPR038363">
    <property type="entry name" value="LepA_C_sf"/>
</dbReference>
<dbReference type="InterPro" id="IPR005225">
    <property type="entry name" value="Small_GTP-bd"/>
</dbReference>
<keyword evidence="5 12" id="KW-0648">Protein biosynthesis</keyword>
<dbReference type="CDD" id="cd03709">
    <property type="entry name" value="lepA_C"/>
    <property type="match status" value="1"/>
</dbReference>
<dbReference type="InterPro" id="IPR006297">
    <property type="entry name" value="EF-4"/>
</dbReference>
<dbReference type="InterPro" id="IPR027417">
    <property type="entry name" value="P-loop_NTPase"/>
</dbReference>
<evidence type="ECO:0000256" key="4">
    <source>
        <dbReference type="ARBA" id="ARBA00022801"/>
    </source>
</evidence>
<dbReference type="GO" id="GO:0097216">
    <property type="term" value="F:guanosine tetraphosphate binding"/>
    <property type="evidence" value="ECO:0007669"/>
    <property type="project" value="UniProtKB-ARBA"/>
</dbReference>
<dbReference type="SUPFAM" id="SSF54980">
    <property type="entry name" value="EF-G C-terminal domain-like"/>
    <property type="match status" value="2"/>
</dbReference>
<accession>A0A8D3X796</accession>
<dbReference type="PROSITE" id="PS51722">
    <property type="entry name" value="G_TR_2"/>
    <property type="match status" value="1"/>
</dbReference>
<comment type="catalytic activity">
    <reaction evidence="8 12">
        <text>GTP + H2O = GDP + phosphate + H(+)</text>
        <dbReference type="Rhea" id="RHEA:19669"/>
        <dbReference type="ChEBI" id="CHEBI:15377"/>
        <dbReference type="ChEBI" id="CHEBI:15378"/>
        <dbReference type="ChEBI" id="CHEBI:37565"/>
        <dbReference type="ChEBI" id="CHEBI:43474"/>
        <dbReference type="ChEBI" id="CHEBI:58189"/>
        <dbReference type="EC" id="3.6.5.n1"/>
    </reaction>
</comment>
<dbReference type="Gene3D" id="3.30.70.870">
    <property type="entry name" value="Elongation Factor G (Translational Gtpase), domain 3"/>
    <property type="match status" value="1"/>
</dbReference>
<dbReference type="Gene3D" id="2.40.30.10">
    <property type="entry name" value="Translation factors"/>
    <property type="match status" value="1"/>
</dbReference>
<evidence type="ECO:0000256" key="7">
    <source>
        <dbReference type="ARBA" id="ARBA00023136"/>
    </source>
</evidence>
<dbReference type="InterPro" id="IPR035647">
    <property type="entry name" value="EFG_III/V"/>
</dbReference>
<evidence type="ECO:0000256" key="11">
    <source>
        <dbReference type="ARBA" id="ARBA00066744"/>
    </source>
</evidence>
<gene>
    <name evidence="12 14" type="primary">lepA</name>
    <name evidence="14" type="ORF">PalTV_066</name>
</gene>
<dbReference type="FunFam" id="2.40.30.10:FF:000015">
    <property type="entry name" value="Translation factor GUF1, mitochondrial"/>
    <property type="match status" value="1"/>
</dbReference>
<dbReference type="RefSeq" id="WP_015482475.1">
    <property type="nucleotide sequence ID" value="NC_020831.1"/>
</dbReference>
<dbReference type="Gene3D" id="3.40.50.300">
    <property type="entry name" value="P-loop containing nucleotide triphosphate hydrolases"/>
    <property type="match status" value="1"/>
</dbReference>
<dbReference type="GO" id="GO:0005525">
    <property type="term" value="F:GTP binding"/>
    <property type="evidence" value="ECO:0007669"/>
    <property type="project" value="UniProtKB-UniRule"/>
</dbReference>
<keyword evidence="4 12" id="KW-0378">Hydrolase</keyword>
<dbReference type="EC" id="3.6.5.n1" evidence="11 12"/>
<proteinExistence type="inferred from homology"/>
<organism evidence="14 15">
    <name type="scientific">Candidatus Portiera aleyrodidarum TV</name>
    <dbReference type="NCBI Taxonomy" id="1297582"/>
    <lineage>
        <taxon>Bacteria</taxon>
        <taxon>Pseudomonadati</taxon>
        <taxon>Pseudomonadota</taxon>
        <taxon>Gammaproteobacteria</taxon>
        <taxon>Candidatus Johnevansiales</taxon>
        <taxon>Candidatus Johnevansiaceae</taxon>
        <taxon>Candidatus Portiera</taxon>
    </lineage>
</organism>
<evidence type="ECO:0000256" key="1">
    <source>
        <dbReference type="ARBA" id="ARBA00005454"/>
    </source>
</evidence>
<dbReference type="GO" id="GO:0003746">
    <property type="term" value="F:translation elongation factor activity"/>
    <property type="evidence" value="ECO:0007669"/>
    <property type="project" value="UniProtKB-UniRule"/>
</dbReference>
<dbReference type="PROSITE" id="PS00301">
    <property type="entry name" value="G_TR_1"/>
    <property type="match status" value="1"/>
</dbReference>
<comment type="similarity">
    <text evidence="10">Belongs to the GTP-binding elongation factor family. LepA subfamily.</text>
</comment>
<evidence type="ECO:0000256" key="2">
    <source>
        <dbReference type="ARBA" id="ARBA00022475"/>
    </source>
</evidence>
<dbReference type="InterPro" id="IPR013842">
    <property type="entry name" value="LepA_CTD"/>
</dbReference>
<evidence type="ECO:0000313" key="15">
    <source>
        <dbReference type="Proteomes" id="UP000012083"/>
    </source>
</evidence>
<dbReference type="KEGG" id="pld:PalTV_066"/>
<dbReference type="GO" id="GO:0003924">
    <property type="term" value="F:GTPase activity"/>
    <property type="evidence" value="ECO:0007669"/>
    <property type="project" value="UniProtKB-UniRule"/>
</dbReference>
<evidence type="ECO:0000256" key="10">
    <source>
        <dbReference type="ARBA" id="ARBA00061052"/>
    </source>
</evidence>
<dbReference type="PRINTS" id="PR00315">
    <property type="entry name" value="ELONGATNFCT"/>
</dbReference>
<dbReference type="InterPro" id="IPR000640">
    <property type="entry name" value="EFG_V-like"/>
</dbReference>
<dbReference type="GO" id="GO:0045727">
    <property type="term" value="P:positive regulation of translation"/>
    <property type="evidence" value="ECO:0007669"/>
    <property type="project" value="UniProtKB-UniRule"/>
</dbReference>
<feature type="binding site" evidence="12">
    <location>
        <begin position="18"/>
        <end position="23"/>
    </location>
    <ligand>
        <name>GTP</name>
        <dbReference type="ChEBI" id="CHEBI:37565"/>
    </ligand>
</feature>
<feature type="domain" description="Tr-type G" evidence="13">
    <location>
        <begin position="6"/>
        <end position="188"/>
    </location>
</feature>
<dbReference type="PANTHER" id="PTHR43512">
    <property type="entry name" value="TRANSLATION FACTOR GUF1-RELATED"/>
    <property type="match status" value="1"/>
</dbReference>
<comment type="subcellular location">
    <subcellularLocation>
        <location evidence="12">Cell membrane</location>
        <topology evidence="12">Peripheral membrane protein</topology>
        <orientation evidence="12">Cytoplasmic side</orientation>
    </subcellularLocation>
</comment>
<dbReference type="GO" id="GO:0043022">
    <property type="term" value="F:ribosome binding"/>
    <property type="evidence" value="ECO:0007669"/>
    <property type="project" value="UniProtKB-UniRule"/>
</dbReference>
<feature type="binding site" evidence="12">
    <location>
        <begin position="135"/>
        <end position="138"/>
    </location>
    <ligand>
        <name>GTP</name>
        <dbReference type="ChEBI" id="CHEBI:37565"/>
    </ligand>
</feature>
<dbReference type="EMBL" id="CP004358">
    <property type="protein sequence ID" value="AGI27064.1"/>
    <property type="molecule type" value="Genomic_DNA"/>
</dbReference>
<dbReference type="FunFam" id="3.30.70.2570:FF:000001">
    <property type="entry name" value="Translation factor GUF1, mitochondrial"/>
    <property type="match status" value="1"/>
</dbReference>
<dbReference type="Pfam" id="PF06421">
    <property type="entry name" value="LepA_C"/>
    <property type="match status" value="1"/>
</dbReference>
<dbReference type="PANTHER" id="PTHR43512:SF4">
    <property type="entry name" value="TRANSLATION FACTOR GUF1 HOMOLOG, CHLOROPLASTIC"/>
    <property type="match status" value="1"/>
</dbReference>
<dbReference type="CDD" id="cd01890">
    <property type="entry name" value="LepA"/>
    <property type="match status" value="1"/>
</dbReference>
<dbReference type="Gene3D" id="3.30.70.2570">
    <property type="entry name" value="Elongation factor 4, C-terminal domain"/>
    <property type="match status" value="1"/>
</dbReference>
<keyword evidence="3 12" id="KW-0547">Nucleotide-binding</keyword>
<dbReference type="InterPro" id="IPR004161">
    <property type="entry name" value="EFTu-like_2"/>
</dbReference>
<evidence type="ECO:0000256" key="6">
    <source>
        <dbReference type="ARBA" id="ARBA00023134"/>
    </source>
</evidence>
<dbReference type="SUPFAM" id="SSF52540">
    <property type="entry name" value="P-loop containing nucleoside triphosphate hydrolases"/>
    <property type="match status" value="1"/>
</dbReference>
<evidence type="ECO:0000313" key="14">
    <source>
        <dbReference type="EMBL" id="AGI27064.1"/>
    </source>
</evidence>
<dbReference type="GO" id="GO:0005886">
    <property type="term" value="C:plasma membrane"/>
    <property type="evidence" value="ECO:0007669"/>
    <property type="project" value="UniProtKB-SubCell"/>
</dbReference>